<feature type="domain" description="C2H2-type" evidence="12">
    <location>
        <begin position="124"/>
        <end position="151"/>
    </location>
</feature>
<reference evidence="13 14" key="1">
    <citation type="journal article" date="2017" name="Gigascience">
        <title>Draft genome of the honey bee ectoparasitic mite, Tropilaelaps mercedesae, is shaped by the parasitic life history.</title>
        <authorList>
            <person name="Dong X."/>
            <person name="Armstrong S.D."/>
            <person name="Xia D."/>
            <person name="Makepeace B.L."/>
            <person name="Darby A.C."/>
            <person name="Kadowaki T."/>
        </authorList>
    </citation>
    <scope>NUCLEOTIDE SEQUENCE [LARGE SCALE GENOMIC DNA]</scope>
    <source>
        <strain evidence="13">Wuxi-XJTLU</strain>
    </source>
</reference>
<comment type="similarity">
    <text evidence="2">Belongs to the krueppel C2H2-type zinc-finger protein family.</text>
</comment>
<dbReference type="GO" id="GO:0008270">
    <property type="term" value="F:zinc ion binding"/>
    <property type="evidence" value="ECO:0007669"/>
    <property type="project" value="UniProtKB-KW"/>
</dbReference>
<evidence type="ECO:0000256" key="3">
    <source>
        <dbReference type="ARBA" id="ARBA00022723"/>
    </source>
</evidence>
<dbReference type="InterPro" id="IPR036236">
    <property type="entry name" value="Znf_C2H2_sf"/>
</dbReference>
<evidence type="ECO:0000256" key="4">
    <source>
        <dbReference type="ARBA" id="ARBA00022737"/>
    </source>
</evidence>
<evidence type="ECO:0000256" key="8">
    <source>
        <dbReference type="ARBA" id="ARBA00023125"/>
    </source>
</evidence>
<keyword evidence="5 11" id="KW-0863">Zinc-finger</keyword>
<dbReference type="InterPro" id="IPR013087">
    <property type="entry name" value="Znf_C2H2_type"/>
</dbReference>
<dbReference type="PROSITE" id="PS00028">
    <property type="entry name" value="ZINC_FINGER_C2H2_1"/>
    <property type="match status" value="5"/>
</dbReference>
<keyword evidence="3" id="KW-0479">Metal-binding</keyword>
<dbReference type="Pfam" id="PF13894">
    <property type="entry name" value="zf-C2H2_4"/>
    <property type="match status" value="1"/>
</dbReference>
<feature type="domain" description="C2H2-type" evidence="12">
    <location>
        <begin position="61"/>
        <end position="88"/>
    </location>
</feature>
<keyword evidence="8" id="KW-0238">DNA-binding</keyword>
<dbReference type="OrthoDB" id="6077919at2759"/>
<evidence type="ECO:0000256" key="5">
    <source>
        <dbReference type="ARBA" id="ARBA00022771"/>
    </source>
</evidence>
<dbReference type="GO" id="GO:0005634">
    <property type="term" value="C:nucleus"/>
    <property type="evidence" value="ECO:0007669"/>
    <property type="project" value="UniProtKB-SubCell"/>
</dbReference>
<evidence type="ECO:0000256" key="9">
    <source>
        <dbReference type="ARBA" id="ARBA00023163"/>
    </source>
</evidence>
<dbReference type="FunFam" id="3.30.160.60:FF:002716">
    <property type="entry name" value="Zinc finger protein 212"/>
    <property type="match status" value="1"/>
</dbReference>
<proteinExistence type="inferred from homology"/>
<keyword evidence="4" id="KW-0677">Repeat</keyword>
<feature type="non-terminal residue" evidence="13">
    <location>
        <position position="216"/>
    </location>
</feature>
<evidence type="ECO:0000256" key="2">
    <source>
        <dbReference type="ARBA" id="ARBA00006991"/>
    </source>
</evidence>
<feature type="domain" description="C2H2-type" evidence="12">
    <location>
        <begin position="180"/>
        <end position="207"/>
    </location>
</feature>
<comment type="subcellular location">
    <subcellularLocation>
        <location evidence="1">Nucleus</location>
    </subcellularLocation>
</comment>
<feature type="non-terminal residue" evidence="13">
    <location>
        <position position="1"/>
    </location>
</feature>
<evidence type="ECO:0000256" key="7">
    <source>
        <dbReference type="ARBA" id="ARBA00023015"/>
    </source>
</evidence>
<evidence type="ECO:0000256" key="11">
    <source>
        <dbReference type="PROSITE-ProRule" id="PRU00042"/>
    </source>
</evidence>
<keyword evidence="10" id="KW-0539">Nucleus</keyword>
<dbReference type="EMBL" id="MNPL01025676">
    <property type="protein sequence ID" value="OQR68173.1"/>
    <property type="molecule type" value="Genomic_DNA"/>
</dbReference>
<feature type="domain" description="C2H2-type" evidence="12">
    <location>
        <begin position="95"/>
        <end position="123"/>
    </location>
</feature>
<keyword evidence="6" id="KW-0862">Zinc</keyword>
<feature type="domain" description="C2H2-type" evidence="12">
    <location>
        <begin position="152"/>
        <end position="179"/>
    </location>
</feature>
<keyword evidence="9" id="KW-0804">Transcription</keyword>
<evidence type="ECO:0000259" key="12">
    <source>
        <dbReference type="PROSITE" id="PS50157"/>
    </source>
</evidence>
<accession>A0A1V9X467</accession>
<sequence length="216" mass="23487">PPVSGLQLLNYANQNNSNNNSSNNGSSEHNLAVALGVSGYAGVGGVAATQNAGSATPEKPWPCPSCKIPFASAIELQAHLTTHTQKPGQVEGRNIPCEVCGKLFATQDRMKAHMRSAHQADKNCSCSICGSGFSYRCKLLDHMRSHSGERPFHCDVCGRGFSQKNHLTRHMMIHTGERPFACEFCGRGFYRKDKLTRHRRTHTGWPPGEAPKATNG</sequence>
<organism evidence="13 14">
    <name type="scientific">Tropilaelaps mercedesae</name>
    <dbReference type="NCBI Taxonomy" id="418985"/>
    <lineage>
        <taxon>Eukaryota</taxon>
        <taxon>Metazoa</taxon>
        <taxon>Ecdysozoa</taxon>
        <taxon>Arthropoda</taxon>
        <taxon>Chelicerata</taxon>
        <taxon>Arachnida</taxon>
        <taxon>Acari</taxon>
        <taxon>Parasitiformes</taxon>
        <taxon>Mesostigmata</taxon>
        <taxon>Gamasina</taxon>
        <taxon>Dermanyssoidea</taxon>
        <taxon>Laelapidae</taxon>
        <taxon>Tropilaelaps</taxon>
    </lineage>
</organism>
<evidence type="ECO:0000313" key="14">
    <source>
        <dbReference type="Proteomes" id="UP000192247"/>
    </source>
</evidence>
<dbReference type="PANTHER" id="PTHR24394:SF44">
    <property type="entry name" value="ZINC FINGER PROTEIN 271-LIKE"/>
    <property type="match status" value="1"/>
</dbReference>
<comment type="caution">
    <text evidence="13">The sequence shown here is derived from an EMBL/GenBank/DDBJ whole genome shotgun (WGS) entry which is preliminary data.</text>
</comment>
<dbReference type="SMART" id="SM00355">
    <property type="entry name" value="ZnF_C2H2"/>
    <property type="match status" value="5"/>
</dbReference>
<dbReference type="GO" id="GO:0042802">
    <property type="term" value="F:identical protein binding"/>
    <property type="evidence" value="ECO:0007669"/>
    <property type="project" value="UniProtKB-ARBA"/>
</dbReference>
<dbReference type="AlphaFoldDB" id="A0A1V9X467"/>
<protein>
    <recommendedName>
        <fullName evidence="12">C2H2-type domain-containing protein</fullName>
    </recommendedName>
</protein>
<dbReference type="GO" id="GO:0003677">
    <property type="term" value="F:DNA binding"/>
    <property type="evidence" value="ECO:0007669"/>
    <property type="project" value="UniProtKB-KW"/>
</dbReference>
<name>A0A1V9X467_9ACAR</name>
<dbReference type="Proteomes" id="UP000192247">
    <property type="component" value="Unassembled WGS sequence"/>
</dbReference>
<keyword evidence="14" id="KW-1185">Reference proteome</keyword>
<evidence type="ECO:0000256" key="10">
    <source>
        <dbReference type="ARBA" id="ARBA00023242"/>
    </source>
</evidence>
<dbReference type="PANTHER" id="PTHR24394">
    <property type="entry name" value="ZINC FINGER PROTEIN"/>
    <property type="match status" value="1"/>
</dbReference>
<dbReference type="Gene3D" id="3.30.160.60">
    <property type="entry name" value="Classic Zinc Finger"/>
    <property type="match status" value="5"/>
</dbReference>
<dbReference type="SUPFAM" id="SSF57667">
    <property type="entry name" value="beta-beta-alpha zinc fingers"/>
    <property type="match status" value="3"/>
</dbReference>
<keyword evidence="7" id="KW-0805">Transcription regulation</keyword>
<dbReference type="Pfam" id="PF00096">
    <property type="entry name" value="zf-C2H2"/>
    <property type="match status" value="2"/>
</dbReference>
<evidence type="ECO:0000313" key="13">
    <source>
        <dbReference type="EMBL" id="OQR68173.1"/>
    </source>
</evidence>
<dbReference type="STRING" id="418985.A0A1V9X467"/>
<gene>
    <name evidence="13" type="ORF">BIW11_13068</name>
</gene>
<dbReference type="FunFam" id="3.30.160.60:FF:000508">
    <property type="entry name" value="Myeloid zinc finger 1"/>
    <property type="match status" value="1"/>
</dbReference>
<dbReference type="PROSITE" id="PS50157">
    <property type="entry name" value="ZINC_FINGER_C2H2_2"/>
    <property type="match status" value="5"/>
</dbReference>
<dbReference type="InParanoid" id="A0A1V9X467"/>
<dbReference type="GO" id="GO:0000981">
    <property type="term" value="F:DNA-binding transcription factor activity, RNA polymerase II-specific"/>
    <property type="evidence" value="ECO:0007669"/>
    <property type="project" value="TreeGrafter"/>
</dbReference>
<evidence type="ECO:0000256" key="6">
    <source>
        <dbReference type="ARBA" id="ARBA00022833"/>
    </source>
</evidence>
<evidence type="ECO:0000256" key="1">
    <source>
        <dbReference type="ARBA" id="ARBA00004123"/>
    </source>
</evidence>